<feature type="region of interest" description="Disordered" evidence="1">
    <location>
        <begin position="191"/>
        <end position="253"/>
    </location>
</feature>
<name>A0ABV2QV27_9HYPH</name>
<proteinExistence type="predicted"/>
<feature type="region of interest" description="Disordered" evidence="1">
    <location>
        <begin position="67"/>
        <end position="155"/>
    </location>
</feature>
<comment type="caution">
    <text evidence="2">The sequence shown here is derived from an EMBL/GenBank/DDBJ whole genome shotgun (WGS) entry which is preliminary data.</text>
</comment>
<feature type="compositionally biased region" description="Low complexity" evidence="1">
    <location>
        <begin position="75"/>
        <end position="92"/>
    </location>
</feature>
<feature type="compositionally biased region" description="Low complexity" evidence="1">
    <location>
        <begin position="193"/>
        <end position="212"/>
    </location>
</feature>
<feature type="compositionally biased region" description="Pro residues" evidence="1">
    <location>
        <begin position="93"/>
        <end position="105"/>
    </location>
</feature>
<reference evidence="2 3" key="1">
    <citation type="submission" date="2024-06" db="EMBL/GenBank/DDBJ databases">
        <title>Sorghum-associated microbial communities from plants grown in Nebraska, USA.</title>
        <authorList>
            <person name="Schachtman D."/>
        </authorList>
    </citation>
    <scope>NUCLEOTIDE SEQUENCE [LARGE SCALE GENOMIC DNA]</scope>
    <source>
        <strain evidence="2 3">3207</strain>
    </source>
</reference>
<accession>A0ABV2QV27</accession>
<evidence type="ECO:0000313" key="2">
    <source>
        <dbReference type="EMBL" id="MET4632874.1"/>
    </source>
</evidence>
<evidence type="ECO:0000313" key="3">
    <source>
        <dbReference type="Proteomes" id="UP001549321"/>
    </source>
</evidence>
<organism evidence="2 3">
    <name type="scientific">Kaistia defluvii</name>
    <dbReference type="NCBI Taxonomy" id="410841"/>
    <lineage>
        <taxon>Bacteria</taxon>
        <taxon>Pseudomonadati</taxon>
        <taxon>Pseudomonadota</taxon>
        <taxon>Alphaproteobacteria</taxon>
        <taxon>Hyphomicrobiales</taxon>
        <taxon>Kaistiaceae</taxon>
        <taxon>Kaistia</taxon>
    </lineage>
</organism>
<dbReference type="EMBL" id="JBEPSM010000001">
    <property type="protein sequence ID" value="MET4632874.1"/>
    <property type="molecule type" value="Genomic_DNA"/>
</dbReference>
<protein>
    <submittedName>
        <fullName evidence="2">Uncharacterized protein</fullName>
    </submittedName>
</protein>
<evidence type="ECO:0000256" key="1">
    <source>
        <dbReference type="SAM" id="MobiDB-lite"/>
    </source>
</evidence>
<dbReference type="RefSeq" id="WP_354548927.1">
    <property type="nucleotide sequence ID" value="NZ_JBEPSM010000001.1"/>
</dbReference>
<dbReference type="Proteomes" id="UP001549321">
    <property type="component" value="Unassembled WGS sequence"/>
</dbReference>
<feature type="compositionally biased region" description="Pro residues" evidence="1">
    <location>
        <begin position="221"/>
        <end position="234"/>
    </location>
</feature>
<keyword evidence="3" id="KW-1185">Reference proteome</keyword>
<feature type="compositionally biased region" description="Low complexity" evidence="1">
    <location>
        <begin position="106"/>
        <end position="139"/>
    </location>
</feature>
<gene>
    <name evidence="2" type="ORF">ABIE08_000787</name>
</gene>
<sequence length="414" mass="42682">MDPNELVVILDRAIANLPDPSADGRRRVYERVERTIRATCTPEGGEMDMERYQALRRDLGAAIAIIEQQRRSPAPKRAAAAAAPTPSASVPVTPTPVAPAPPPTGPSHVAAARPVAASRPVSSPAAAASPAAGVSVTVAPAPPPELTEPDDEDASPQWLKRIGIGAAAIAVALGVVIAVLPGGPIRGLLAGGESSSPSSSEPAPAPAASEPATDPFAGAQTPPPVVAAQPPPAVEPTADPDNTTAFAPVAPQPGVPRVTDVKVSILNGASEWRTERLSGYEDKPTGQPVMALAQDRETPLLVSVYCDTPDLTVFRVAYGTDTDTLRQEIAERGSMDGIQRQRIQVKTDRNEGFAGDFLALTAHTWGIRLAPENIETLRTGKQIEISIGDSVAGTVSLSGATPAIDEALTGGSCT</sequence>